<gene>
    <name evidence="2" type="ORF">CTHT_0062010</name>
</gene>
<reference evidence="2 3" key="1">
    <citation type="journal article" date="2011" name="Cell">
        <title>Insight into structure and assembly of the nuclear pore complex by utilizing the genome of a eukaryotic thermophile.</title>
        <authorList>
            <person name="Amlacher S."/>
            <person name="Sarges P."/>
            <person name="Flemming D."/>
            <person name="van Noort V."/>
            <person name="Kunze R."/>
            <person name="Devos D.P."/>
            <person name="Arumugam M."/>
            <person name="Bork P."/>
            <person name="Hurt E."/>
        </authorList>
    </citation>
    <scope>NUCLEOTIDE SEQUENCE [LARGE SCALE GENOMIC DNA]</scope>
    <source>
        <strain evidence="3">DSM 1495 / CBS 144.50 / IMI 039719</strain>
    </source>
</reference>
<dbReference type="Proteomes" id="UP000008066">
    <property type="component" value="Unassembled WGS sequence"/>
</dbReference>
<evidence type="ECO:0000256" key="1">
    <source>
        <dbReference type="SAM" id="MobiDB-lite"/>
    </source>
</evidence>
<dbReference type="GeneID" id="18260239"/>
<dbReference type="HOGENOM" id="CLU_2426822_0_0_1"/>
<evidence type="ECO:0000313" key="3">
    <source>
        <dbReference type="Proteomes" id="UP000008066"/>
    </source>
</evidence>
<dbReference type="RefSeq" id="XP_006696517.1">
    <property type="nucleotide sequence ID" value="XM_006696454.1"/>
</dbReference>
<sequence length="91" mass="10015">MACRYDPTRKVVPVSLARSHQRKAPKRGGKLGFGPRWGGGEREEDEMLQDDRKSPPVALSLSPYHGHGLQETNPSAPLAYEICSAAENELD</sequence>
<dbReference type="EMBL" id="GL988046">
    <property type="protein sequence ID" value="EGS18186.1"/>
    <property type="molecule type" value="Genomic_DNA"/>
</dbReference>
<accession>G0SE09</accession>
<dbReference type="AlphaFoldDB" id="G0SE09"/>
<evidence type="ECO:0000313" key="2">
    <source>
        <dbReference type="EMBL" id="EGS18186.1"/>
    </source>
</evidence>
<organism evidence="3">
    <name type="scientific">Chaetomium thermophilum (strain DSM 1495 / CBS 144.50 / IMI 039719)</name>
    <name type="common">Thermochaetoides thermophila</name>
    <dbReference type="NCBI Taxonomy" id="759272"/>
    <lineage>
        <taxon>Eukaryota</taxon>
        <taxon>Fungi</taxon>
        <taxon>Dikarya</taxon>
        <taxon>Ascomycota</taxon>
        <taxon>Pezizomycotina</taxon>
        <taxon>Sordariomycetes</taxon>
        <taxon>Sordariomycetidae</taxon>
        <taxon>Sordariales</taxon>
        <taxon>Chaetomiaceae</taxon>
        <taxon>Thermochaetoides</taxon>
    </lineage>
</organism>
<keyword evidence="3" id="KW-1185">Reference proteome</keyword>
<feature type="compositionally biased region" description="Basic residues" evidence="1">
    <location>
        <begin position="19"/>
        <end position="29"/>
    </location>
</feature>
<dbReference type="KEGG" id="cthr:CTHT_0062010"/>
<name>G0SE09_CHATD</name>
<protein>
    <submittedName>
        <fullName evidence="2">Uncharacterized protein</fullName>
    </submittedName>
</protein>
<proteinExistence type="predicted"/>
<feature type="region of interest" description="Disordered" evidence="1">
    <location>
        <begin position="14"/>
        <end position="75"/>
    </location>
</feature>